<dbReference type="GO" id="GO:0016020">
    <property type="term" value="C:membrane"/>
    <property type="evidence" value="ECO:0007669"/>
    <property type="project" value="UniProtKB-SubCell"/>
</dbReference>
<evidence type="ECO:0000256" key="10">
    <source>
        <dbReference type="ARBA" id="ARBA00049551"/>
    </source>
</evidence>
<evidence type="ECO:0000256" key="6">
    <source>
        <dbReference type="ARBA" id="ARBA00022989"/>
    </source>
</evidence>
<feature type="transmembrane region" description="Helical" evidence="11">
    <location>
        <begin position="6"/>
        <end position="22"/>
    </location>
</feature>
<protein>
    <recommendedName>
        <fullName evidence="3">NADH-ubiquinone oxidoreductase chain 4L</fullName>
    </recommendedName>
    <alternativeName>
        <fullName evidence="9">NADH dehydrogenase subunit 4L</fullName>
    </alternativeName>
</protein>
<accession>A0A9E8LP93</accession>
<name>A0A9E8LP93_9NEOP</name>
<keyword evidence="5" id="KW-1278">Translocase</keyword>
<keyword evidence="4 11" id="KW-0812">Transmembrane</keyword>
<evidence type="ECO:0000256" key="3">
    <source>
        <dbReference type="ARBA" id="ARBA00016612"/>
    </source>
</evidence>
<evidence type="ECO:0000256" key="9">
    <source>
        <dbReference type="ARBA" id="ARBA00031586"/>
    </source>
</evidence>
<comment type="subcellular location">
    <subcellularLocation>
        <location evidence="1">Membrane</location>
        <topology evidence="1">Multi-pass membrane protein</topology>
    </subcellularLocation>
</comment>
<evidence type="ECO:0000256" key="2">
    <source>
        <dbReference type="ARBA" id="ARBA00010519"/>
    </source>
</evidence>
<dbReference type="Pfam" id="PF00420">
    <property type="entry name" value="Oxidored_q2"/>
    <property type="match status" value="1"/>
</dbReference>
<sequence length="95" mass="11239">MKILNLFIIYLNFLVGNLIFCLNRKHLIIMLLMLEFMALSMLVLLMIFLMNYSLDYYFLMLFLILTVCEGVLGLSILVFMIRLFGNDYFYVSSIL</sequence>
<evidence type="ECO:0000256" key="8">
    <source>
        <dbReference type="ARBA" id="ARBA00023136"/>
    </source>
</evidence>
<reference evidence="12" key="1">
    <citation type="submission" date="2021-11" db="EMBL/GenBank/DDBJ databases">
        <authorList>
            <person name="Ge X.-Y."/>
            <person name="Peng L."/>
            <person name="Sun C.-H."/>
            <person name="Wang B.-X."/>
        </authorList>
    </citation>
    <scope>NUCLEOTIDE SEQUENCE</scope>
</reference>
<dbReference type="AlphaFoldDB" id="A0A9E8LP93"/>
<comment type="catalytic activity">
    <reaction evidence="10">
        <text>a ubiquinone + NADH + 5 H(+)(in) = a ubiquinol + NAD(+) + 4 H(+)(out)</text>
        <dbReference type="Rhea" id="RHEA:29091"/>
        <dbReference type="Rhea" id="RHEA-COMP:9565"/>
        <dbReference type="Rhea" id="RHEA-COMP:9566"/>
        <dbReference type="ChEBI" id="CHEBI:15378"/>
        <dbReference type="ChEBI" id="CHEBI:16389"/>
        <dbReference type="ChEBI" id="CHEBI:17976"/>
        <dbReference type="ChEBI" id="CHEBI:57540"/>
        <dbReference type="ChEBI" id="CHEBI:57945"/>
        <dbReference type="EC" id="7.1.1.2"/>
    </reaction>
</comment>
<geneLocation type="mitochondrion" evidence="12"/>
<evidence type="ECO:0000256" key="4">
    <source>
        <dbReference type="ARBA" id="ARBA00022692"/>
    </source>
</evidence>
<feature type="transmembrane region" description="Helical" evidence="11">
    <location>
        <begin position="56"/>
        <end position="81"/>
    </location>
</feature>
<gene>
    <name evidence="12" type="primary">ND4L</name>
</gene>
<dbReference type="EMBL" id="OL678046">
    <property type="protein sequence ID" value="UZZ44334.1"/>
    <property type="molecule type" value="Genomic_DNA"/>
</dbReference>
<evidence type="ECO:0000256" key="5">
    <source>
        <dbReference type="ARBA" id="ARBA00022967"/>
    </source>
</evidence>
<evidence type="ECO:0000313" key="12">
    <source>
        <dbReference type="EMBL" id="UZZ44334.1"/>
    </source>
</evidence>
<proteinExistence type="inferred from homology"/>
<keyword evidence="7" id="KW-0520">NAD</keyword>
<reference evidence="12" key="2">
    <citation type="journal article" date="2022" name="Syst. Entomol.">
        <title>Massive gene rearrangements of mitochondrial genomes and implications for the phylogeny of Trichoptera (Insecta).</title>
        <authorList>
            <person name="Ge X."/>
            <person name="Peng L."/>
            <person name="Vogler A.P."/>
            <person name="Morse J.C."/>
            <person name="Yang L."/>
            <person name="Sun C."/>
            <person name="Wang B."/>
        </authorList>
    </citation>
    <scope>NUCLEOTIDE SEQUENCE</scope>
</reference>
<keyword evidence="12" id="KW-0496">Mitochondrion</keyword>
<dbReference type="InterPro" id="IPR039428">
    <property type="entry name" value="NUOK/Mnh_C1-like"/>
</dbReference>
<dbReference type="Gene3D" id="1.10.287.3510">
    <property type="match status" value="1"/>
</dbReference>
<keyword evidence="8 11" id="KW-0472">Membrane</keyword>
<evidence type="ECO:0000256" key="11">
    <source>
        <dbReference type="SAM" id="Phobius"/>
    </source>
</evidence>
<evidence type="ECO:0000256" key="1">
    <source>
        <dbReference type="ARBA" id="ARBA00004141"/>
    </source>
</evidence>
<comment type="similarity">
    <text evidence="2">Belongs to the complex I subunit 4L family.</text>
</comment>
<keyword evidence="6 11" id="KW-1133">Transmembrane helix</keyword>
<feature type="transmembrane region" description="Helical" evidence="11">
    <location>
        <begin position="29"/>
        <end position="50"/>
    </location>
</feature>
<dbReference type="GO" id="GO:0008137">
    <property type="term" value="F:NADH dehydrogenase (ubiquinone) activity"/>
    <property type="evidence" value="ECO:0007669"/>
    <property type="project" value="UniProtKB-EC"/>
</dbReference>
<evidence type="ECO:0000256" key="7">
    <source>
        <dbReference type="ARBA" id="ARBA00023027"/>
    </source>
</evidence>
<organism evidence="12">
    <name type="scientific">Psilotreta sp. XG-2021</name>
    <dbReference type="NCBI Taxonomy" id="2996739"/>
    <lineage>
        <taxon>Eukaryota</taxon>
        <taxon>Metazoa</taxon>
        <taxon>Ecdysozoa</taxon>
        <taxon>Arthropoda</taxon>
        <taxon>Hexapoda</taxon>
        <taxon>Insecta</taxon>
        <taxon>Pterygota</taxon>
        <taxon>Neoptera</taxon>
        <taxon>Endopterygota</taxon>
        <taxon>Trichoptera</taxon>
        <taxon>Integripalpia</taxon>
        <taxon>Brevitentoria</taxon>
        <taxon>Leptoceroidea</taxon>
        <taxon>Odontoceridae</taxon>
        <taxon>Odontocerinae</taxon>
        <taxon>Psilotreta</taxon>
    </lineage>
</organism>